<evidence type="ECO:0000313" key="3">
    <source>
        <dbReference type="RefSeq" id="XP_027205279.1"/>
    </source>
</evidence>
<name>A0A6P6YK52_DERPT</name>
<sequence>MAKSIRSKQKRKMRAIKRVRYGQKELKRLVEMVQKSEQNEKQAQEEMKATIAKISQIDVVEKQEKNTDYISMETDQNERDRKTLLNKFGQYPAWMNGRRLKRQKTLVKRLKKKKSKI</sequence>
<reference evidence="3" key="1">
    <citation type="submission" date="2025-08" db="UniProtKB">
        <authorList>
            <consortium name="RefSeq"/>
        </authorList>
    </citation>
    <scope>IDENTIFICATION</scope>
    <source>
        <strain evidence="3">Airmid</strain>
    </source>
</reference>
<dbReference type="PANTHER" id="PTHR34253:SF1">
    <property type="entry name" value="PROTEIN LLP HOMOLOG"/>
    <property type="match status" value="1"/>
</dbReference>
<evidence type="ECO:0000313" key="2">
    <source>
        <dbReference type="Proteomes" id="UP000515146"/>
    </source>
</evidence>
<dbReference type="InterPro" id="IPR018784">
    <property type="entry name" value="LLPH-like"/>
</dbReference>
<dbReference type="GO" id="GO:0097484">
    <property type="term" value="P:dendrite extension"/>
    <property type="evidence" value="ECO:0007669"/>
    <property type="project" value="TreeGrafter"/>
</dbReference>
<comment type="similarity">
    <text evidence="1">Belongs to the learning-associated protein family.</text>
</comment>
<organism evidence="2 3">
    <name type="scientific">Dermatophagoides pteronyssinus</name>
    <name type="common">European house dust mite</name>
    <dbReference type="NCBI Taxonomy" id="6956"/>
    <lineage>
        <taxon>Eukaryota</taxon>
        <taxon>Metazoa</taxon>
        <taxon>Ecdysozoa</taxon>
        <taxon>Arthropoda</taxon>
        <taxon>Chelicerata</taxon>
        <taxon>Arachnida</taxon>
        <taxon>Acari</taxon>
        <taxon>Acariformes</taxon>
        <taxon>Sarcoptiformes</taxon>
        <taxon>Astigmata</taxon>
        <taxon>Psoroptidia</taxon>
        <taxon>Analgoidea</taxon>
        <taxon>Pyroglyphidae</taxon>
        <taxon>Dermatophagoidinae</taxon>
        <taxon>Dermatophagoides</taxon>
    </lineage>
</organism>
<evidence type="ECO:0000256" key="1">
    <source>
        <dbReference type="ARBA" id="ARBA00034118"/>
    </source>
</evidence>
<dbReference type="PANTHER" id="PTHR34253">
    <property type="entry name" value="PROTEIN LLP HOMOLOG"/>
    <property type="match status" value="1"/>
</dbReference>
<dbReference type="GO" id="GO:0003723">
    <property type="term" value="F:RNA binding"/>
    <property type="evidence" value="ECO:0007669"/>
    <property type="project" value="TreeGrafter"/>
</dbReference>
<dbReference type="KEGG" id="dpte:113798888"/>
<keyword evidence="2" id="KW-1185">Reference proteome</keyword>
<dbReference type="Pfam" id="PF10169">
    <property type="entry name" value="LLPH"/>
    <property type="match status" value="1"/>
</dbReference>
<dbReference type="RefSeq" id="XP_027205279.1">
    <property type="nucleotide sequence ID" value="XM_027349478.1"/>
</dbReference>
<dbReference type="GO" id="GO:0001099">
    <property type="term" value="F:basal RNA polymerase II transcription machinery binding"/>
    <property type="evidence" value="ECO:0007669"/>
    <property type="project" value="TreeGrafter"/>
</dbReference>
<protein>
    <submittedName>
        <fullName evidence="3">Protein LLP homolog</fullName>
    </submittedName>
</protein>
<gene>
    <name evidence="3" type="primary">LOC113798888</name>
</gene>
<proteinExistence type="inferred from homology"/>
<dbReference type="OrthoDB" id="6257894at2759"/>
<accession>A0A6P6YK52</accession>
<dbReference type="GO" id="GO:0005730">
    <property type="term" value="C:nucleolus"/>
    <property type="evidence" value="ECO:0007669"/>
    <property type="project" value="TreeGrafter"/>
</dbReference>
<dbReference type="Proteomes" id="UP000515146">
    <property type="component" value="Unplaced"/>
</dbReference>
<dbReference type="OMA" id="YGNYPVW"/>
<dbReference type="InParanoid" id="A0A6P6YK52"/>
<dbReference type="AlphaFoldDB" id="A0A6P6YK52"/>